<gene>
    <name evidence="1" type="ORF">CCMSSC00406_0009241</name>
</gene>
<evidence type="ECO:0000313" key="2">
    <source>
        <dbReference type="Proteomes" id="UP000824881"/>
    </source>
</evidence>
<sequence>MPRSQGKSQRRRRTSATHPRIPIPQSSGGVPEHHPERHPVRKASQTSNPTKYSDTRQEGVYDEENPERIIASALHQSGEPAMGPIQHDRGGAMDTQGCERASLIALPLRSEVVTKGTPPAPPWNRPPVVRAAVDEDFQNSMIASAGPVCRFGYPLQSKTLSPTSSTAIGGVPRTTKPVQGIAPRYRPVYNWAQFDSVFMAAPDEDWESENEYDVGEHVGIPQQRWMGSEATETQPSGITIAMSPWGNPYPQTYRLHHRAPPQYSYPQANTSCHYPATTRMGYGDSPTESPSLHRRERTTYATTEAAMSYPRASRGATSYVTHTNEAVSTAEGSEEETYGAVDEAYRWQAGVWAEENPSRRDQWMADQYQ</sequence>
<proteinExistence type="predicted"/>
<accession>A0ACB7J072</accession>
<organism evidence="1 2">
    <name type="scientific">Pleurotus cornucopiae</name>
    <name type="common">Cornucopia mushroom</name>
    <dbReference type="NCBI Taxonomy" id="5321"/>
    <lineage>
        <taxon>Eukaryota</taxon>
        <taxon>Fungi</taxon>
        <taxon>Dikarya</taxon>
        <taxon>Basidiomycota</taxon>
        <taxon>Agaricomycotina</taxon>
        <taxon>Agaricomycetes</taxon>
        <taxon>Agaricomycetidae</taxon>
        <taxon>Agaricales</taxon>
        <taxon>Pleurotineae</taxon>
        <taxon>Pleurotaceae</taxon>
        <taxon>Pleurotus</taxon>
    </lineage>
</organism>
<evidence type="ECO:0000313" key="1">
    <source>
        <dbReference type="EMBL" id="KAG9223610.1"/>
    </source>
</evidence>
<reference evidence="1 2" key="1">
    <citation type="journal article" date="2021" name="Appl. Environ. Microbiol.">
        <title>Genetic linkage and physical mapping for an oyster mushroom Pleurotus cornucopiae and QTL analysis for the trait cap color.</title>
        <authorList>
            <person name="Zhang Y."/>
            <person name="Gao W."/>
            <person name="Sonnenberg A."/>
            <person name="Chen Q."/>
            <person name="Zhang J."/>
            <person name="Huang C."/>
        </authorList>
    </citation>
    <scope>NUCLEOTIDE SEQUENCE [LARGE SCALE GENOMIC DNA]</scope>
    <source>
        <strain evidence="1">CCMSSC00406</strain>
    </source>
</reference>
<name>A0ACB7J072_PLECO</name>
<protein>
    <submittedName>
        <fullName evidence="1">Uncharacterized protein</fullName>
    </submittedName>
</protein>
<keyword evidence="2" id="KW-1185">Reference proteome</keyword>
<dbReference type="EMBL" id="WQMT02000004">
    <property type="protein sequence ID" value="KAG9223610.1"/>
    <property type="molecule type" value="Genomic_DNA"/>
</dbReference>
<dbReference type="Proteomes" id="UP000824881">
    <property type="component" value="Unassembled WGS sequence"/>
</dbReference>
<comment type="caution">
    <text evidence="1">The sequence shown here is derived from an EMBL/GenBank/DDBJ whole genome shotgun (WGS) entry which is preliminary data.</text>
</comment>